<feature type="coiled-coil region" evidence="1">
    <location>
        <begin position="1"/>
        <end position="35"/>
    </location>
</feature>
<accession>A0ABQ5ELP3</accession>
<sequence>MEKLESENTPLESKLQSLIKERDNVKTEYKKLCDTIKQTCTQSQGEINELIEHVNQKTYDYATIHAQNQDLLITISELKAKLKNIAKEEKHVLSNTVTLQTSPNKQQAVGTNENVIAPGMYKVGMSQVANKAKSVLSSTGLIATSTIRSPSNRDSSFKDSVTSNTKNSSEKVENVFIPCHDNYLAKYKLNVRSKVRIALFTTPRTVKSTFKDTTPIVSKTRFFVRTLQSKTVDTTPVVSKAKIDTVTPLSDKNKASKAFTVQDISLSNYMKNKIQTSRMWQKWYELQPNVGWSPVKKSPHVNSGRYTVKPTVSVKNGQSNYLLVHV</sequence>
<evidence type="ECO:0000313" key="2">
    <source>
        <dbReference type="EMBL" id="GJT51835.1"/>
    </source>
</evidence>
<reference evidence="2" key="1">
    <citation type="journal article" date="2022" name="Int. J. Mol. Sci.">
        <title>Draft Genome of Tanacetum Coccineum: Genomic Comparison of Closely Related Tanacetum-Family Plants.</title>
        <authorList>
            <person name="Yamashiro T."/>
            <person name="Shiraishi A."/>
            <person name="Nakayama K."/>
            <person name="Satake H."/>
        </authorList>
    </citation>
    <scope>NUCLEOTIDE SEQUENCE</scope>
</reference>
<proteinExistence type="predicted"/>
<dbReference type="EMBL" id="BQNB010016440">
    <property type="protein sequence ID" value="GJT51835.1"/>
    <property type="molecule type" value="Genomic_DNA"/>
</dbReference>
<organism evidence="2 3">
    <name type="scientific">Tanacetum coccineum</name>
    <dbReference type="NCBI Taxonomy" id="301880"/>
    <lineage>
        <taxon>Eukaryota</taxon>
        <taxon>Viridiplantae</taxon>
        <taxon>Streptophyta</taxon>
        <taxon>Embryophyta</taxon>
        <taxon>Tracheophyta</taxon>
        <taxon>Spermatophyta</taxon>
        <taxon>Magnoliopsida</taxon>
        <taxon>eudicotyledons</taxon>
        <taxon>Gunneridae</taxon>
        <taxon>Pentapetalae</taxon>
        <taxon>asterids</taxon>
        <taxon>campanulids</taxon>
        <taxon>Asterales</taxon>
        <taxon>Asteraceae</taxon>
        <taxon>Asteroideae</taxon>
        <taxon>Anthemideae</taxon>
        <taxon>Anthemidinae</taxon>
        <taxon>Tanacetum</taxon>
    </lineage>
</organism>
<name>A0ABQ5ELP3_9ASTR</name>
<evidence type="ECO:0000256" key="1">
    <source>
        <dbReference type="SAM" id="Coils"/>
    </source>
</evidence>
<comment type="caution">
    <text evidence="2">The sequence shown here is derived from an EMBL/GenBank/DDBJ whole genome shotgun (WGS) entry which is preliminary data.</text>
</comment>
<keyword evidence="3" id="KW-1185">Reference proteome</keyword>
<evidence type="ECO:0000313" key="3">
    <source>
        <dbReference type="Proteomes" id="UP001151760"/>
    </source>
</evidence>
<protein>
    <submittedName>
        <fullName evidence="2">Uncharacterized protein</fullName>
    </submittedName>
</protein>
<dbReference type="Proteomes" id="UP001151760">
    <property type="component" value="Unassembled WGS sequence"/>
</dbReference>
<keyword evidence="1" id="KW-0175">Coiled coil</keyword>
<gene>
    <name evidence="2" type="ORF">Tco_0977992</name>
</gene>
<reference evidence="2" key="2">
    <citation type="submission" date="2022-01" db="EMBL/GenBank/DDBJ databases">
        <authorList>
            <person name="Yamashiro T."/>
            <person name="Shiraishi A."/>
            <person name="Satake H."/>
            <person name="Nakayama K."/>
        </authorList>
    </citation>
    <scope>NUCLEOTIDE SEQUENCE</scope>
</reference>